<reference evidence="1" key="1">
    <citation type="journal article" date="2002" name="Nature">
        <title>The genome sequence and structure of rice chromosome 1.</title>
        <authorList>
            <person name="Sasaki T."/>
            <person name="Matsumoto T."/>
            <person name="Yamamoto K."/>
            <person name="Sakata K."/>
            <person name="Baba T."/>
            <person name="Katayose Y."/>
            <person name="Wu J."/>
            <person name="Niimura Y."/>
            <person name="Cheng Z."/>
            <person name="Nagamura Y."/>
            <person name="Antonio B.A."/>
            <person name="Kanamori H."/>
            <person name="Hosokawa S."/>
            <person name="Masukawa M."/>
            <person name="Arikawa K."/>
            <person name="Chiden Y."/>
            <person name="Hayashi M."/>
            <person name="Okamoto M."/>
            <person name="Ando T."/>
            <person name="Aoki H."/>
            <person name="Arita K."/>
            <person name="Hamada M."/>
            <person name="Harada C."/>
            <person name="Hijishita S."/>
            <person name="Honda M."/>
            <person name="Ichikawa Y."/>
            <person name="Idonuma A."/>
            <person name="Iijima M."/>
            <person name="Ikeda M."/>
            <person name="Ikeno M."/>
            <person name="Itoh S."/>
            <person name="Itoh T."/>
            <person name="Itoh Y."/>
            <person name="Itoh Y."/>
            <person name="Iwabuchi A."/>
            <person name="Kamiya K."/>
            <person name="Karasawa W."/>
            <person name="Katagiri S."/>
            <person name="Kikuta A."/>
            <person name="Kobayashi N."/>
            <person name="Kono I."/>
            <person name="Machita K."/>
            <person name="Maehara T."/>
            <person name="Mizuno H."/>
            <person name="Mizubayashi T."/>
            <person name="Mukai Y."/>
            <person name="Nagasaki H."/>
            <person name="Nakashima M."/>
            <person name="Nakama Y."/>
            <person name="Nakamichi Y."/>
            <person name="Nakamura M."/>
            <person name="Namiki N."/>
            <person name="Negishi M."/>
            <person name="Ohta I."/>
            <person name="Ono N."/>
            <person name="Saji S."/>
            <person name="Sakai K."/>
            <person name="Shibata M."/>
            <person name="Shimokawa T."/>
            <person name="Shomura A."/>
            <person name="Song J."/>
            <person name="Takazaki Y."/>
            <person name="Terasawa K."/>
            <person name="Tsuji K."/>
            <person name="Waki K."/>
            <person name="Yamagata H."/>
            <person name="Yamane H."/>
            <person name="Yoshiki S."/>
            <person name="Yoshihara R."/>
            <person name="Yukawa K."/>
            <person name="Zhong H."/>
            <person name="Iwama H."/>
            <person name="Endo T."/>
            <person name="Ito H."/>
            <person name="Hahn J.H."/>
            <person name="Kim H.I."/>
            <person name="Eun M.Y."/>
            <person name="Yano M."/>
            <person name="Jiang J."/>
            <person name="Gojobori T."/>
        </authorList>
    </citation>
    <scope>NUCLEOTIDE SEQUENCE [LARGE SCALE GENOMIC DNA]</scope>
</reference>
<evidence type="ECO:0000313" key="1">
    <source>
        <dbReference type="EMBL" id="BAD81266.1"/>
    </source>
</evidence>
<proteinExistence type="predicted"/>
<name>Q5NB90_ORYSJ</name>
<dbReference type="EMBL" id="AP001539">
    <property type="protein sequence ID" value="BAD81266.1"/>
    <property type="molecule type" value="Genomic_DNA"/>
</dbReference>
<organism evidence="1">
    <name type="scientific">Oryza sativa subsp. japonica</name>
    <name type="common">Rice</name>
    <dbReference type="NCBI Taxonomy" id="39947"/>
    <lineage>
        <taxon>Eukaryota</taxon>
        <taxon>Viridiplantae</taxon>
        <taxon>Streptophyta</taxon>
        <taxon>Embryophyta</taxon>
        <taxon>Tracheophyta</taxon>
        <taxon>Spermatophyta</taxon>
        <taxon>Magnoliopsida</taxon>
        <taxon>Liliopsida</taxon>
        <taxon>Poales</taxon>
        <taxon>Poaceae</taxon>
        <taxon>BOP clade</taxon>
        <taxon>Oryzoideae</taxon>
        <taxon>Oryzeae</taxon>
        <taxon>Oryzinae</taxon>
        <taxon>Oryza</taxon>
        <taxon>Oryza sativa</taxon>
    </lineage>
</organism>
<dbReference type="Proteomes" id="UP000817658">
    <property type="component" value="Chromosome 1"/>
</dbReference>
<accession>Q5NB90</accession>
<protein>
    <submittedName>
        <fullName evidence="1">Uncharacterized protein</fullName>
    </submittedName>
</protein>
<sequence>MTARPTTPARAAAAVEAPVVHGNWELSASFLLLSVSFYTSWARHLMGVVVCLMYRANQLFVSLKVYCCAFHAWLQ</sequence>
<gene>
    <name evidence="1" type="primary">P0708G02.15</name>
</gene>
<dbReference type="AlphaFoldDB" id="Q5NB90"/>